<evidence type="ECO:0000313" key="1">
    <source>
        <dbReference type="EMBL" id="KUM46455.1"/>
    </source>
</evidence>
<dbReference type="EMBL" id="LKAM01000011">
    <property type="protein sequence ID" value="KUM46455.1"/>
    <property type="molecule type" value="Genomic_DNA"/>
</dbReference>
<protein>
    <submittedName>
        <fullName evidence="1">Uncharacterized protein</fullName>
    </submittedName>
</protein>
<comment type="caution">
    <text evidence="1">The sequence shown here is derived from an EMBL/GenBank/DDBJ whole genome shotgun (WGS) entry which is preliminary data.</text>
</comment>
<sequence length="83" mass="8869">MSSLLQCTQNNSQFISLLSRSTSNIKDHKEPSIQLRNPVNQSFCPPRPVPPCPGVNMGLKVNCGCDGNCVLSVNVPSLGLVST</sequence>
<organism evidence="1">
    <name type="scientific">Picea glauca</name>
    <name type="common">White spruce</name>
    <name type="synonym">Pinus glauca</name>
    <dbReference type="NCBI Taxonomy" id="3330"/>
    <lineage>
        <taxon>Eukaryota</taxon>
        <taxon>Viridiplantae</taxon>
        <taxon>Streptophyta</taxon>
        <taxon>Embryophyta</taxon>
        <taxon>Tracheophyta</taxon>
        <taxon>Spermatophyta</taxon>
        <taxon>Pinopsida</taxon>
        <taxon>Pinidae</taxon>
        <taxon>Conifers I</taxon>
        <taxon>Pinales</taxon>
        <taxon>Pinaceae</taxon>
        <taxon>Picea</taxon>
    </lineage>
</organism>
<reference evidence="1" key="1">
    <citation type="journal article" date="2015" name="Genome Biol. Evol.">
        <title>Organellar Genomes of White Spruce (Picea glauca): Assembly and Annotation.</title>
        <authorList>
            <person name="Jackman S.D."/>
            <person name="Warren R.L."/>
            <person name="Gibb E.A."/>
            <person name="Vandervalk B.P."/>
            <person name="Mohamadi H."/>
            <person name="Chu J."/>
            <person name="Raymond A."/>
            <person name="Pleasance S."/>
            <person name="Coope R."/>
            <person name="Wildung M.R."/>
            <person name="Ritland C.E."/>
            <person name="Bousquet J."/>
            <person name="Jones S.J."/>
            <person name="Bohlmann J."/>
            <person name="Birol I."/>
        </authorList>
    </citation>
    <scope>NUCLEOTIDE SEQUENCE [LARGE SCALE GENOMIC DNA]</scope>
    <source>
        <tissue evidence="1">Flushing bud</tissue>
    </source>
</reference>
<name>A0A101LW64_PICGL</name>
<geneLocation type="mitochondrion" evidence="1"/>
<accession>A0A101LW64</accession>
<gene>
    <name evidence="1" type="ORF">ABT39_MTgene1556</name>
</gene>
<dbReference type="AlphaFoldDB" id="A0A101LW64"/>
<proteinExistence type="predicted"/>
<keyword evidence="1" id="KW-0496">Mitochondrion</keyword>